<sequence>MPRSPVQCCGRNLLYSNAVYRVIQTYAVGGHVPVFELNEVQRQVPEFWQGKRIIEMQKERPRWFSKNLLQKTTQQPSDSTDVKPTDLA</sequence>
<feature type="region of interest" description="Disordered" evidence="1">
    <location>
        <begin position="65"/>
        <end position="88"/>
    </location>
</feature>
<protein>
    <submittedName>
        <fullName evidence="2">39S ribosomal protein L32, mitochondrial</fullName>
    </submittedName>
</protein>
<proteinExistence type="predicted"/>
<gene>
    <name evidence="2" type="primary">mRpL32</name>
    <name evidence="2" type="ORF">EVAR_60172_1</name>
</gene>
<dbReference type="OrthoDB" id="2014905at2759"/>
<evidence type="ECO:0000256" key="1">
    <source>
        <dbReference type="SAM" id="MobiDB-lite"/>
    </source>
</evidence>
<accession>A0A4C1Z5K0</accession>
<keyword evidence="3" id="KW-1185">Reference proteome</keyword>
<keyword evidence="2" id="KW-0689">Ribosomal protein</keyword>
<reference evidence="2 3" key="1">
    <citation type="journal article" date="2019" name="Commun. Biol.">
        <title>The bagworm genome reveals a unique fibroin gene that provides high tensile strength.</title>
        <authorList>
            <person name="Kono N."/>
            <person name="Nakamura H."/>
            <person name="Ohtoshi R."/>
            <person name="Tomita M."/>
            <person name="Numata K."/>
            <person name="Arakawa K."/>
        </authorList>
    </citation>
    <scope>NUCLEOTIDE SEQUENCE [LARGE SCALE GENOMIC DNA]</scope>
</reference>
<dbReference type="GO" id="GO:0005840">
    <property type="term" value="C:ribosome"/>
    <property type="evidence" value="ECO:0007669"/>
    <property type="project" value="UniProtKB-KW"/>
</dbReference>
<feature type="compositionally biased region" description="Polar residues" evidence="1">
    <location>
        <begin position="67"/>
        <end position="79"/>
    </location>
</feature>
<dbReference type="AlphaFoldDB" id="A0A4C1Z5K0"/>
<evidence type="ECO:0000313" key="3">
    <source>
        <dbReference type="Proteomes" id="UP000299102"/>
    </source>
</evidence>
<keyword evidence="2" id="KW-0687">Ribonucleoprotein</keyword>
<dbReference type="EMBL" id="BGZK01001565">
    <property type="protein sequence ID" value="GBP82443.1"/>
    <property type="molecule type" value="Genomic_DNA"/>
</dbReference>
<evidence type="ECO:0000313" key="2">
    <source>
        <dbReference type="EMBL" id="GBP82443.1"/>
    </source>
</evidence>
<dbReference type="Proteomes" id="UP000299102">
    <property type="component" value="Unassembled WGS sequence"/>
</dbReference>
<organism evidence="2 3">
    <name type="scientific">Eumeta variegata</name>
    <name type="common">Bagworm moth</name>
    <name type="synonym">Eumeta japonica</name>
    <dbReference type="NCBI Taxonomy" id="151549"/>
    <lineage>
        <taxon>Eukaryota</taxon>
        <taxon>Metazoa</taxon>
        <taxon>Ecdysozoa</taxon>
        <taxon>Arthropoda</taxon>
        <taxon>Hexapoda</taxon>
        <taxon>Insecta</taxon>
        <taxon>Pterygota</taxon>
        <taxon>Neoptera</taxon>
        <taxon>Endopterygota</taxon>
        <taxon>Lepidoptera</taxon>
        <taxon>Glossata</taxon>
        <taxon>Ditrysia</taxon>
        <taxon>Tineoidea</taxon>
        <taxon>Psychidae</taxon>
        <taxon>Oiketicinae</taxon>
        <taxon>Eumeta</taxon>
    </lineage>
</organism>
<comment type="caution">
    <text evidence="2">The sequence shown here is derived from an EMBL/GenBank/DDBJ whole genome shotgun (WGS) entry which is preliminary data.</text>
</comment>
<dbReference type="STRING" id="151549.A0A4C1Z5K0"/>
<name>A0A4C1Z5K0_EUMVA</name>